<dbReference type="SUPFAM" id="SSF48726">
    <property type="entry name" value="Immunoglobulin"/>
    <property type="match status" value="1"/>
</dbReference>
<gene>
    <name evidence="1" type="ORF">PXEA_LOCUS20196</name>
</gene>
<accession>A0A448X352</accession>
<evidence type="ECO:0000313" key="1">
    <source>
        <dbReference type="EMBL" id="VEL26756.1"/>
    </source>
</evidence>
<proteinExistence type="predicted"/>
<dbReference type="EMBL" id="CAAALY010082463">
    <property type="protein sequence ID" value="VEL26756.1"/>
    <property type="molecule type" value="Genomic_DNA"/>
</dbReference>
<dbReference type="InterPro" id="IPR036179">
    <property type="entry name" value="Ig-like_dom_sf"/>
</dbReference>
<keyword evidence="2" id="KW-1185">Reference proteome</keyword>
<sequence length="157" mass="17579">MLYLGATQSHHGAYRCKAWNQAAEVSRLGYLRVNSRPTVSVNIHGSSHFVVDGTVNISCHVRGYPLFKIQEPEFFLKSDLSGVKRADVPENSGRIAGNLAWLKIIGLRRSNMRVEGPIVREVFNSSINKPERTSKMSPYVGRYPQKVRRGLQALVNA</sequence>
<comment type="caution">
    <text evidence="1">The sequence shown here is derived from an EMBL/GenBank/DDBJ whole genome shotgun (WGS) entry which is preliminary data.</text>
</comment>
<protein>
    <recommendedName>
        <fullName evidence="3">Ig-like domain-containing protein</fullName>
    </recommendedName>
</protein>
<dbReference type="AlphaFoldDB" id="A0A448X352"/>
<name>A0A448X352_9PLAT</name>
<evidence type="ECO:0000313" key="2">
    <source>
        <dbReference type="Proteomes" id="UP000784294"/>
    </source>
</evidence>
<evidence type="ECO:0008006" key="3">
    <source>
        <dbReference type="Google" id="ProtNLM"/>
    </source>
</evidence>
<dbReference type="Proteomes" id="UP000784294">
    <property type="component" value="Unassembled WGS sequence"/>
</dbReference>
<organism evidence="1 2">
    <name type="scientific">Protopolystoma xenopodis</name>
    <dbReference type="NCBI Taxonomy" id="117903"/>
    <lineage>
        <taxon>Eukaryota</taxon>
        <taxon>Metazoa</taxon>
        <taxon>Spiralia</taxon>
        <taxon>Lophotrochozoa</taxon>
        <taxon>Platyhelminthes</taxon>
        <taxon>Monogenea</taxon>
        <taxon>Polyopisthocotylea</taxon>
        <taxon>Polystomatidea</taxon>
        <taxon>Polystomatidae</taxon>
        <taxon>Protopolystoma</taxon>
    </lineage>
</organism>
<reference evidence="1" key="1">
    <citation type="submission" date="2018-11" db="EMBL/GenBank/DDBJ databases">
        <authorList>
            <consortium name="Pathogen Informatics"/>
        </authorList>
    </citation>
    <scope>NUCLEOTIDE SEQUENCE</scope>
</reference>